<dbReference type="EMBL" id="JAUSRE010000010">
    <property type="protein sequence ID" value="MDP9888740.1"/>
    <property type="molecule type" value="Genomic_DNA"/>
</dbReference>
<keyword evidence="2" id="KW-1185">Reference proteome</keyword>
<protein>
    <submittedName>
        <fullName evidence="1">Uncharacterized protein</fullName>
    </submittedName>
</protein>
<name>A0ABT9RU19_9MICC</name>
<comment type="caution">
    <text evidence="1">The sequence shown here is derived from an EMBL/GenBank/DDBJ whole genome shotgun (WGS) entry which is preliminary data.</text>
</comment>
<sequence>MTSGSPEIPDPNEMLNALLGRVEVAIRETASTASGLPLFVVEEELTTRLRAALPDVRFTAEDIKAWSAQIAS</sequence>
<dbReference type="Proteomes" id="UP001226577">
    <property type="component" value="Unassembled WGS sequence"/>
</dbReference>
<evidence type="ECO:0000313" key="1">
    <source>
        <dbReference type="EMBL" id="MDP9888740.1"/>
    </source>
</evidence>
<organism evidence="1 2">
    <name type="scientific">Pseudarthrobacter enclensis</name>
    <dbReference type="NCBI Taxonomy" id="993070"/>
    <lineage>
        <taxon>Bacteria</taxon>
        <taxon>Bacillati</taxon>
        <taxon>Actinomycetota</taxon>
        <taxon>Actinomycetes</taxon>
        <taxon>Micrococcales</taxon>
        <taxon>Micrococcaceae</taxon>
        <taxon>Pseudarthrobacter</taxon>
    </lineage>
</organism>
<evidence type="ECO:0000313" key="2">
    <source>
        <dbReference type="Proteomes" id="UP001226577"/>
    </source>
</evidence>
<accession>A0ABT9RU19</accession>
<proteinExistence type="predicted"/>
<gene>
    <name evidence="1" type="ORF">J2X98_002333</name>
</gene>
<reference evidence="1 2" key="1">
    <citation type="submission" date="2023-07" db="EMBL/GenBank/DDBJ databases">
        <title>Sorghum-associated microbial communities from plants grown in Nebraska, USA.</title>
        <authorList>
            <person name="Schachtman D."/>
        </authorList>
    </citation>
    <scope>NUCLEOTIDE SEQUENCE [LARGE SCALE GENOMIC DNA]</scope>
    <source>
        <strain evidence="1 2">CC222</strain>
    </source>
</reference>